<dbReference type="GeneID" id="83056801"/>
<dbReference type="OrthoDB" id="9799749at2"/>
<dbReference type="InterPro" id="IPR003251">
    <property type="entry name" value="Rr_diiron-bd_dom"/>
</dbReference>
<dbReference type="PANTHER" id="PTHR33746:SF4">
    <property type="entry name" value="RUBRERYTHRIN"/>
    <property type="match status" value="1"/>
</dbReference>
<keyword evidence="2" id="KW-0249">Electron transport</keyword>
<dbReference type="EMBL" id="CP016757">
    <property type="protein sequence ID" value="ANZ44128.1"/>
    <property type="molecule type" value="Genomic_DNA"/>
</dbReference>
<dbReference type="PANTHER" id="PTHR33746">
    <property type="entry name" value="RUBRERYTHRIN"/>
    <property type="match status" value="1"/>
</dbReference>
<keyword evidence="4" id="KW-1185">Reference proteome</keyword>
<dbReference type="Pfam" id="PF21349">
    <property type="entry name" value="RUBY_RBDX"/>
    <property type="match status" value="1"/>
</dbReference>
<gene>
    <name evidence="3" type="ORF">BED41_02900</name>
</gene>
<organism evidence="3 4">
    <name type="scientific">Cloacibacillus porcorum</name>
    <dbReference type="NCBI Taxonomy" id="1197717"/>
    <lineage>
        <taxon>Bacteria</taxon>
        <taxon>Thermotogati</taxon>
        <taxon>Synergistota</taxon>
        <taxon>Synergistia</taxon>
        <taxon>Synergistales</taxon>
        <taxon>Synergistaceae</taxon>
        <taxon>Cloacibacillus</taxon>
    </lineage>
</organism>
<dbReference type="Gene3D" id="2.20.28.10">
    <property type="match status" value="1"/>
</dbReference>
<reference evidence="3" key="1">
    <citation type="submission" date="2016-08" db="EMBL/GenBank/DDBJ databases">
        <title>Complete genome of Cloacibacillus porcorum.</title>
        <authorList>
            <person name="Looft T."/>
            <person name="Bayles D.O."/>
            <person name="Alt D.P."/>
        </authorList>
    </citation>
    <scope>NUCLEOTIDE SEQUENCE [LARGE SCALE GENOMIC DNA]</scope>
    <source>
        <strain evidence="3">CL-84</strain>
    </source>
</reference>
<dbReference type="PROSITE" id="PS50903">
    <property type="entry name" value="RUBREDOXIN_LIKE"/>
    <property type="match status" value="1"/>
</dbReference>
<keyword evidence="1" id="KW-0813">Transport</keyword>
<dbReference type="InterPro" id="IPR012347">
    <property type="entry name" value="Ferritin-like"/>
</dbReference>
<protein>
    <submittedName>
        <fullName evidence="3">Rubrerythrin</fullName>
    </submittedName>
</protein>
<sequence length="162" mass="17665">MSTTQENFATAFAGESQANRKYLMFAEQAEKDGFAGVAKLFRATAAAETIHAFAEFRAKGGVGTTADNLQAGIDGETYEFSEMYPPMIEQAKAEGNTEAARIFHYANEAEKVHAKLYKEALSDMSNTDADYYLCPICGFIHKGETSSPCPICGAKPSIFKKF</sequence>
<dbReference type="Pfam" id="PF02915">
    <property type="entry name" value="Rubrerythrin"/>
    <property type="match status" value="2"/>
</dbReference>
<dbReference type="PROSITE" id="PS50905">
    <property type="entry name" value="FERRITIN_LIKE"/>
    <property type="match status" value="1"/>
</dbReference>
<dbReference type="Gene3D" id="1.20.1260.10">
    <property type="match status" value="1"/>
</dbReference>
<dbReference type="InterPro" id="IPR048574">
    <property type="entry name" value="RUBY_RBDX"/>
</dbReference>
<dbReference type="CDD" id="cd01041">
    <property type="entry name" value="Rubrerythrin"/>
    <property type="match status" value="1"/>
</dbReference>
<evidence type="ECO:0000313" key="3">
    <source>
        <dbReference type="EMBL" id="ANZ44128.1"/>
    </source>
</evidence>
<dbReference type="KEGG" id="cpor:BED41_02900"/>
<dbReference type="InterPro" id="IPR009040">
    <property type="entry name" value="Ferritin-like_diiron"/>
</dbReference>
<dbReference type="GO" id="GO:0016491">
    <property type="term" value="F:oxidoreductase activity"/>
    <property type="evidence" value="ECO:0007669"/>
    <property type="project" value="InterPro"/>
</dbReference>
<dbReference type="InterPro" id="IPR009078">
    <property type="entry name" value="Ferritin-like_SF"/>
</dbReference>
<dbReference type="RefSeq" id="WP_066742891.1">
    <property type="nucleotide sequence ID" value="NZ_CALCLR010000104.1"/>
</dbReference>
<dbReference type="SUPFAM" id="SSF47240">
    <property type="entry name" value="Ferritin-like"/>
    <property type="match status" value="1"/>
</dbReference>
<name>A0A1B2I2C7_9BACT</name>
<dbReference type="SUPFAM" id="SSF57802">
    <property type="entry name" value="Rubredoxin-like"/>
    <property type="match status" value="1"/>
</dbReference>
<dbReference type="AlphaFoldDB" id="A0A1B2I2C7"/>
<evidence type="ECO:0000313" key="4">
    <source>
        <dbReference type="Proteomes" id="UP000093044"/>
    </source>
</evidence>
<dbReference type="Proteomes" id="UP000093044">
    <property type="component" value="Chromosome"/>
</dbReference>
<evidence type="ECO:0000256" key="2">
    <source>
        <dbReference type="ARBA" id="ARBA00022982"/>
    </source>
</evidence>
<accession>A0A1B2I2C7</accession>
<proteinExistence type="predicted"/>
<evidence type="ECO:0000256" key="1">
    <source>
        <dbReference type="ARBA" id="ARBA00022448"/>
    </source>
</evidence>
<dbReference type="GO" id="GO:0005506">
    <property type="term" value="F:iron ion binding"/>
    <property type="evidence" value="ECO:0007669"/>
    <property type="project" value="InterPro"/>
</dbReference>
<dbReference type="InterPro" id="IPR052753">
    <property type="entry name" value="Rbr2/Nigerythrin"/>
</dbReference>
<dbReference type="STRING" id="1197717.BED41_02900"/>
<dbReference type="InterPro" id="IPR024934">
    <property type="entry name" value="Rubredoxin-like_dom"/>
</dbReference>